<evidence type="ECO:0008006" key="5">
    <source>
        <dbReference type="Google" id="ProtNLM"/>
    </source>
</evidence>
<accession>A0A1B6VZ95</accession>
<keyword evidence="2" id="KW-0732">Signal</keyword>
<keyword evidence="1" id="KW-0472">Membrane</keyword>
<dbReference type="Proteomes" id="UP000077726">
    <property type="component" value="Unassembled WGS sequence"/>
</dbReference>
<reference evidence="4" key="1">
    <citation type="submission" date="2016-05" db="EMBL/GenBank/DDBJ databases">
        <title>Draft genome of Corynebacterium afermentans subsp. afermentans LCDC 88199T.</title>
        <authorList>
            <person name="Bernier A.-M."/>
            <person name="Bernard K."/>
        </authorList>
    </citation>
    <scope>NUCLEOTIDE SEQUENCE [LARGE SCALE GENOMIC DNA]</scope>
    <source>
        <strain evidence="4">NML130454</strain>
    </source>
</reference>
<organism evidence="3 4">
    <name type="scientific">Eikenella halliae</name>
    <dbReference type="NCBI Taxonomy" id="1795832"/>
    <lineage>
        <taxon>Bacteria</taxon>
        <taxon>Pseudomonadati</taxon>
        <taxon>Pseudomonadota</taxon>
        <taxon>Betaproteobacteria</taxon>
        <taxon>Neisseriales</taxon>
        <taxon>Neisseriaceae</taxon>
        <taxon>Eikenella</taxon>
    </lineage>
</organism>
<dbReference type="EMBL" id="LXSQ01000013">
    <property type="protein sequence ID" value="OAM43543.1"/>
    <property type="molecule type" value="Genomic_DNA"/>
</dbReference>
<evidence type="ECO:0000313" key="4">
    <source>
        <dbReference type="Proteomes" id="UP000077726"/>
    </source>
</evidence>
<feature type="signal peptide" evidence="2">
    <location>
        <begin position="1"/>
        <end position="23"/>
    </location>
</feature>
<evidence type="ECO:0000256" key="1">
    <source>
        <dbReference type="SAM" id="Phobius"/>
    </source>
</evidence>
<sequence>MIIRYKLLLVIFCLFCTACSPYSYDSSKSKVYQERMTVLEQAKNSSDPAVLKQAELVRMDIEQEYREKKQDEWIRRNAIYLLVAGLLVLIGCGEALEYLRKNSKAS</sequence>
<evidence type="ECO:0000256" key="2">
    <source>
        <dbReference type="SAM" id="SignalP"/>
    </source>
</evidence>
<evidence type="ECO:0000313" key="3">
    <source>
        <dbReference type="EMBL" id="OAM43543.1"/>
    </source>
</evidence>
<dbReference type="AlphaFoldDB" id="A0A1B6VZ95"/>
<keyword evidence="1" id="KW-1133">Transmembrane helix</keyword>
<dbReference type="STRING" id="1795832.A7Q00_05085"/>
<name>A0A1B6VZ95_9NEIS</name>
<feature type="chain" id="PRO_5008590548" description="Lipoprotein" evidence="2">
    <location>
        <begin position="24"/>
        <end position="106"/>
    </location>
</feature>
<keyword evidence="1" id="KW-0812">Transmembrane</keyword>
<proteinExistence type="predicted"/>
<comment type="caution">
    <text evidence="3">The sequence shown here is derived from an EMBL/GenBank/DDBJ whole genome shotgun (WGS) entry which is preliminary data.</text>
</comment>
<protein>
    <recommendedName>
        <fullName evidence="5">Lipoprotein</fullName>
    </recommendedName>
</protein>
<gene>
    <name evidence="3" type="ORF">A7Q00_05085</name>
</gene>
<keyword evidence="4" id="KW-1185">Reference proteome</keyword>
<feature type="transmembrane region" description="Helical" evidence="1">
    <location>
        <begin position="78"/>
        <end position="99"/>
    </location>
</feature>